<dbReference type="EMBL" id="FN995097">
    <property type="protein sequence ID" value="CBN87665.1"/>
    <property type="molecule type" value="Genomic_DNA"/>
</dbReference>
<sequence>MGNIFIWENLMGPSDSFKEKKEIFEIGTPAYRQKLIDVWKKSINGNEKSWVLFENGTCVILLEPEKDLEKQAKEILSKWGKVQIGTPSADFGIITLDSGDGYAVSCHHPEIFTLILKEEGLDEDFKIGIEGRSHRDCDAEEPKVIHIEDKRTIETP</sequence>
<dbReference type="AlphaFoldDB" id="E4ZE80"/>
<dbReference type="Proteomes" id="UP000008723">
    <property type="component" value="Chromosome"/>
</dbReference>
<reference evidence="1 2" key="1">
    <citation type="journal article" date="2010" name="BMC Genomics">
        <title>Independent evolution of the core and accessory gene sets in the genus Neisseria: insights gained from the genome of Neisseria lactamica isolate 020-06.</title>
        <authorList>
            <person name="Bennett J.S."/>
            <person name="Bentley S.D."/>
            <person name="Vernikos G.S."/>
            <person name="Quail M.A."/>
            <person name="Cherevach I."/>
            <person name="White B."/>
            <person name="Parkhill J."/>
            <person name="Maiden M.C."/>
        </authorList>
    </citation>
    <scope>NUCLEOTIDE SEQUENCE [LARGE SCALE GENOMIC DNA]</scope>
    <source>
        <strain evidence="1 2">020-06</strain>
    </source>
</reference>
<dbReference type="eggNOG" id="ENOG5032T4S">
    <property type="taxonomic scope" value="Bacteria"/>
</dbReference>
<dbReference type="KEGG" id="nla:NLA_14500"/>
<organism evidence="1 2">
    <name type="scientific">Neisseria lactamica (strain 020-06)</name>
    <dbReference type="NCBI Taxonomy" id="489653"/>
    <lineage>
        <taxon>Bacteria</taxon>
        <taxon>Pseudomonadati</taxon>
        <taxon>Pseudomonadota</taxon>
        <taxon>Betaproteobacteria</taxon>
        <taxon>Neisseriales</taxon>
        <taxon>Neisseriaceae</taxon>
        <taxon>Neisseria</taxon>
    </lineage>
</organism>
<gene>
    <name evidence="1" type="ordered locus">NLA_14500</name>
</gene>
<protein>
    <submittedName>
        <fullName evidence="1">Uncharacterized protein</fullName>
    </submittedName>
</protein>
<proteinExistence type="predicted"/>
<dbReference type="HOGENOM" id="CLU_137862_0_0_4"/>
<evidence type="ECO:0000313" key="1">
    <source>
        <dbReference type="EMBL" id="CBN87665.1"/>
    </source>
</evidence>
<accession>E4ZE80</accession>
<name>E4ZE80_NEIL0</name>
<evidence type="ECO:0000313" key="2">
    <source>
        <dbReference type="Proteomes" id="UP000008723"/>
    </source>
</evidence>